<organism evidence="1 2">
    <name type="scientific">Catharanthus roseus</name>
    <name type="common">Madagascar periwinkle</name>
    <name type="synonym">Vinca rosea</name>
    <dbReference type="NCBI Taxonomy" id="4058"/>
    <lineage>
        <taxon>Eukaryota</taxon>
        <taxon>Viridiplantae</taxon>
        <taxon>Streptophyta</taxon>
        <taxon>Embryophyta</taxon>
        <taxon>Tracheophyta</taxon>
        <taxon>Spermatophyta</taxon>
        <taxon>Magnoliopsida</taxon>
        <taxon>eudicotyledons</taxon>
        <taxon>Gunneridae</taxon>
        <taxon>Pentapetalae</taxon>
        <taxon>asterids</taxon>
        <taxon>lamiids</taxon>
        <taxon>Gentianales</taxon>
        <taxon>Apocynaceae</taxon>
        <taxon>Rauvolfioideae</taxon>
        <taxon>Vinceae</taxon>
        <taxon>Catharanthinae</taxon>
        <taxon>Catharanthus</taxon>
    </lineage>
</organism>
<evidence type="ECO:0000313" key="1">
    <source>
        <dbReference type="EMBL" id="KAI5654458.1"/>
    </source>
</evidence>
<reference evidence="2" key="1">
    <citation type="journal article" date="2023" name="Nat. Plants">
        <title>Single-cell RNA sequencing provides a high-resolution roadmap for understanding the multicellular compartmentation of specialized metabolism.</title>
        <authorList>
            <person name="Sun S."/>
            <person name="Shen X."/>
            <person name="Li Y."/>
            <person name="Li Y."/>
            <person name="Wang S."/>
            <person name="Li R."/>
            <person name="Zhang H."/>
            <person name="Shen G."/>
            <person name="Guo B."/>
            <person name="Wei J."/>
            <person name="Xu J."/>
            <person name="St-Pierre B."/>
            <person name="Chen S."/>
            <person name="Sun C."/>
        </authorList>
    </citation>
    <scope>NUCLEOTIDE SEQUENCE [LARGE SCALE GENOMIC DNA]</scope>
</reference>
<sequence length="139" mass="15579">MRDKGDEDGTRETHRIYCCFAANVLNKRFSKSNELEELHKHHSGKKDEEYERFHEAKRKAKKEAAATGTAMPDDLALTTTVAEGVSCGRVCGVRLEAVHLRAKSGQAPSCRGLAPIWPCCFDMLRRMDLISSSVYDAFD</sequence>
<gene>
    <name evidence="1" type="ORF">M9H77_31645</name>
</gene>
<accession>A0ACC0A4X3</accession>
<dbReference type="EMBL" id="CM044707">
    <property type="protein sequence ID" value="KAI5654458.1"/>
    <property type="molecule type" value="Genomic_DNA"/>
</dbReference>
<evidence type="ECO:0000313" key="2">
    <source>
        <dbReference type="Proteomes" id="UP001060085"/>
    </source>
</evidence>
<dbReference type="Proteomes" id="UP001060085">
    <property type="component" value="Linkage Group LG07"/>
</dbReference>
<name>A0ACC0A4X3_CATRO</name>
<protein>
    <submittedName>
        <fullName evidence="1">Uncharacterized protein</fullName>
    </submittedName>
</protein>
<comment type="caution">
    <text evidence="1">The sequence shown here is derived from an EMBL/GenBank/DDBJ whole genome shotgun (WGS) entry which is preliminary data.</text>
</comment>
<keyword evidence="2" id="KW-1185">Reference proteome</keyword>
<proteinExistence type="predicted"/>